<dbReference type="AlphaFoldDB" id="A0A6M4AUZ3"/>
<dbReference type="RefSeq" id="WP_169946740.1">
    <property type="nucleotide sequence ID" value="NZ_CP053015.1"/>
</dbReference>
<dbReference type="InterPro" id="IPR029058">
    <property type="entry name" value="AB_hydrolase_fold"/>
</dbReference>
<reference evidence="1 2" key="1">
    <citation type="submission" date="2020-01" db="EMBL/GenBank/DDBJ databases">
        <title>Sphingomonas sp. strain CSW-10.</title>
        <authorList>
            <person name="Chen W.-M."/>
        </authorList>
    </citation>
    <scope>NUCLEOTIDE SEQUENCE [LARGE SCALE GENOMIC DNA]</scope>
    <source>
        <strain evidence="1 2">CSW-10</strain>
    </source>
</reference>
<proteinExistence type="predicted"/>
<dbReference type="InterPro" id="IPR021440">
    <property type="entry name" value="DUF3089"/>
</dbReference>
<dbReference type="SUPFAM" id="SSF53474">
    <property type="entry name" value="alpha/beta-Hydrolases"/>
    <property type="match status" value="1"/>
</dbReference>
<dbReference type="KEGG" id="slan:GV829_11320"/>
<gene>
    <name evidence="1" type="ORF">GV829_11320</name>
</gene>
<protein>
    <submittedName>
        <fullName evidence="1">DUF3089 domain-containing protein</fullName>
    </submittedName>
</protein>
<dbReference type="Pfam" id="PF11288">
    <property type="entry name" value="DUF3089"/>
    <property type="match status" value="1"/>
</dbReference>
<sequence>MVRKFLYLVAFVIALVIVLAVAYRLNPGPFMRAAMVPTEEFREPQPLRQGYAENAMWIARAGMTGDNPTLWMPRAIDTATRDPAEGPVANPPRVPVEPERGNAAIFFIHPTSYLKRDHWNAPLDDAEANWRALLFVRGMASTMAGAGDVWVPRYQQAAMGAFLTEDTDTANRALNVAYGDVSAAFDQFLADVGPDRPIILAGHSQGALHLTRLLRDKVAGRPIASRIVAAYVVGWPVSVRHDLPRMGLPACEGQESTNCVLGWQTFAEPADPSLILEVYDNSIGFDGQSRRDSAMLCVNPISGTANGTAPRSANLGTVKADDGFADGTLFPGATGARCDGGRGFLLIGEGPEVGPFVLPGNNYHVFDYPLFWANVRADARRRLAAFQAR</sequence>
<evidence type="ECO:0000313" key="2">
    <source>
        <dbReference type="Proteomes" id="UP000503018"/>
    </source>
</evidence>
<name>A0A6M4AUZ3_9SPHN</name>
<keyword evidence="2" id="KW-1185">Reference proteome</keyword>
<organism evidence="1 2">
    <name type="scientific">Sphingomonas lacunae</name>
    <dbReference type="NCBI Taxonomy" id="2698828"/>
    <lineage>
        <taxon>Bacteria</taxon>
        <taxon>Pseudomonadati</taxon>
        <taxon>Pseudomonadota</taxon>
        <taxon>Alphaproteobacteria</taxon>
        <taxon>Sphingomonadales</taxon>
        <taxon>Sphingomonadaceae</taxon>
        <taxon>Sphingomonas</taxon>
    </lineage>
</organism>
<dbReference type="EMBL" id="CP053015">
    <property type="protein sequence ID" value="QJQ32958.1"/>
    <property type="molecule type" value="Genomic_DNA"/>
</dbReference>
<dbReference type="Proteomes" id="UP000503018">
    <property type="component" value="Chromosome"/>
</dbReference>
<accession>A0A6M4AUZ3</accession>
<evidence type="ECO:0000313" key="1">
    <source>
        <dbReference type="EMBL" id="QJQ32958.1"/>
    </source>
</evidence>